<dbReference type="GO" id="GO:0006508">
    <property type="term" value="P:proteolysis"/>
    <property type="evidence" value="ECO:0007669"/>
    <property type="project" value="UniProtKB-KW"/>
</dbReference>
<evidence type="ECO:0000256" key="1">
    <source>
        <dbReference type="ARBA" id="ARBA00009528"/>
    </source>
</evidence>
<keyword evidence="4" id="KW-0378">Hydrolase</keyword>
<feature type="region of interest" description="Disordered" evidence="5">
    <location>
        <begin position="315"/>
        <end position="342"/>
    </location>
</feature>
<dbReference type="GO" id="GO:0030145">
    <property type="term" value="F:manganese ion binding"/>
    <property type="evidence" value="ECO:0007669"/>
    <property type="project" value="InterPro"/>
</dbReference>
<sequence length="342" mass="38042">MNAFLSVAKGSQEPLRFLEIHYKGERRRGRSHWDLSGRGALSLRTFQPDIIIQSLHFLLAHSYPAAASLSIPHLTWRRHDGRRLYVRHRQARSAPSRHLPSGLATKPGDIINGRCVADTDSKGRLILADALYYLTSKFEPYSGTDLATLTGALGQVYAGWGMQASASSRTRTQLNQAATRTSDAFWRMSLHPDYLKPMRAFVVADFINIGNRSEASVLTAAAFLKEFVLGLETPVESTEEEASTPTAVVVVKEEGGTIRGRILILPELWRAILFANFDLPFLKFPTTQTIIHPFTNRSIIRPTDALAHRIRSKCRESGHRGADPDVKPHVKSEASGRIVPIL</sequence>
<dbReference type="SUPFAM" id="SSF53187">
    <property type="entry name" value="Zn-dependent exopeptidases"/>
    <property type="match status" value="1"/>
</dbReference>
<organism evidence="7 8">
    <name type="scientific">Jimgerdemannia flammicorona</name>
    <dbReference type="NCBI Taxonomy" id="994334"/>
    <lineage>
        <taxon>Eukaryota</taxon>
        <taxon>Fungi</taxon>
        <taxon>Fungi incertae sedis</taxon>
        <taxon>Mucoromycota</taxon>
        <taxon>Mucoromycotina</taxon>
        <taxon>Endogonomycetes</taxon>
        <taxon>Endogonales</taxon>
        <taxon>Endogonaceae</taxon>
        <taxon>Jimgerdemannia</taxon>
    </lineage>
</organism>
<proteinExistence type="inferred from homology"/>
<protein>
    <recommendedName>
        <fullName evidence="6">Cytosol aminopeptidase domain-containing protein</fullName>
    </recommendedName>
</protein>
<dbReference type="GO" id="GO:0005737">
    <property type="term" value="C:cytoplasm"/>
    <property type="evidence" value="ECO:0007669"/>
    <property type="project" value="InterPro"/>
</dbReference>
<dbReference type="PANTHER" id="PTHR11963:SF23">
    <property type="entry name" value="CYTOSOL AMINOPEPTIDASE"/>
    <property type="match status" value="1"/>
</dbReference>
<evidence type="ECO:0000256" key="3">
    <source>
        <dbReference type="ARBA" id="ARBA00022670"/>
    </source>
</evidence>
<comment type="caution">
    <text evidence="7">The sequence shown here is derived from an EMBL/GenBank/DDBJ whole genome shotgun (WGS) entry which is preliminary data.</text>
</comment>
<dbReference type="PANTHER" id="PTHR11963">
    <property type="entry name" value="LEUCINE AMINOPEPTIDASE-RELATED"/>
    <property type="match status" value="1"/>
</dbReference>
<evidence type="ECO:0000256" key="4">
    <source>
        <dbReference type="ARBA" id="ARBA00022801"/>
    </source>
</evidence>
<evidence type="ECO:0000313" key="8">
    <source>
        <dbReference type="Proteomes" id="UP000274822"/>
    </source>
</evidence>
<name>A0A433QNE1_9FUNG</name>
<comment type="similarity">
    <text evidence="1">Belongs to the peptidase M17 family.</text>
</comment>
<keyword evidence="8" id="KW-1185">Reference proteome</keyword>
<dbReference type="Pfam" id="PF00883">
    <property type="entry name" value="Peptidase_M17"/>
    <property type="match status" value="1"/>
</dbReference>
<keyword evidence="3" id="KW-0645">Protease</keyword>
<evidence type="ECO:0000313" key="7">
    <source>
        <dbReference type="EMBL" id="RUS31287.1"/>
    </source>
</evidence>
<feature type="compositionally biased region" description="Basic and acidic residues" evidence="5">
    <location>
        <begin position="315"/>
        <end position="334"/>
    </location>
</feature>
<feature type="domain" description="Cytosol aminopeptidase" evidence="6">
    <location>
        <begin position="98"/>
        <end position="228"/>
    </location>
</feature>
<dbReference type="InterPro" id="IPR011356">
    <property type="entry name" value="Leucine_aapep/pepB"/>
</dbReference>
<dbReference type="Proteomes" id="UP000274822">
    <property type="component" value="Unassembled WGS sequence"/>
</dbReference>
<accession>A0A433QNE1</accession>
<dbReference type="InterPro" id="IPR000819">
    <property type="entry name" value="Peptidase_M17_C"/>
</dbReference>
<dbReference type="EMBL" id="RBNJ01003098">
    <property type="protein sequence ID" value="RUS31287.1"/>
    <property type="molecule type" value="Genomic_DNA"/>
</dbReference>
<dbReference type="Gene3D" id="3.40.630.10">
    <property type="entry name" value="Zn peptidases"/>
    <property type="match status" value="1"/>
</dbReference>
<gene>
    <name evidence="7" type="ORF">BC938DRAFT_478107</name>
</gene>
<evidence type="ECO:0000256" key="5">
    <source>
        <dbReference type="SAM" id="MobiDB-lite"/>
    </source>
</evidence>
<dbReference type="GO" id="GO:0070006">
    <property type="term" value="F:metalloaminopeptidase activity"/>
    <property type="evidence" value="ECO:0007669"/>
    <property type="project" value="InterPro"/>
</dbReference>
<evidence type="ECO:0000256" key="2">
    <source>
        <dbReference type="ARBA" id="ARBA00022438"/>
    </source>
</evidence>
<reference evidence="7 8" key="1">
    <citation type="journal article" date="2018" name="New Phytol.">
        <title>Phylogenomics of Endogonaceae and evolution of mycorrhizas within Mucoromycota.</title>
        <authorList>
            <person name="Chang Y."/>
            <person name="Desiro A."/>
            <person name="Na H."/>
            <person name="Sandor L."/>
            <person name="Lipzen A."/>
            <person name="Clum A."/>
            <person name="Barry K."/>
            <person name="Grigoriev I.V."/>
            <person name="Martin F.M."/>
            <person name="Stajich J.E."/>
            <person name="Smith M.E."/>
            <person name="Bonito G."/>
            <person name="Spatafora J.W."/>
        </authorList>
    </citation>
    <scope>NUCLEOTIDE SEQUENCE [LARGE SCALE GENOMIC DNA]</scope>
    <source>
        <strain evidence="7 8">AD002</strain>
    </source>
</reference>
<keyword evidence="2" id="KW-0031">Aminopeptidase</keyword>
<evidence type="ECO:0000259" key="6">
    <source>
        <dbReference type="Pfam" id="PF00883"/>
    </source>
</evidence>
<dbReference type="PRINTS" id="PR00481">
    <property type="entry name" value="LAMNOPPTDASE"/>
</dbReference>
<dbReference type="AlphaFoldDB" id="A0A433QNE1"/>